<organism evidence="7 8">
    <name type="scientific">Anaerocolumna cellulosilytica</name>
    <dbReference type="NCBI Taxonomy" id="433286"/>
    <lineage>
        <taxon>Bacteria</taxon>
        <taxon>Bacillati</taxon>
        <taxon>Bacillota</taxon>
        <taxon>Clostridia</taxon>
        <taxon>Lachnospirales</taxon>
        <taxon>Lachnospiraceae</taxon>
        <taxon>Anaerocolumna</taxon>
    </lineage>
</organism>
<dbReference type="Pfam" id="PF02706">
    <property type="entry name" value="Wzz"/>
    <property type="match status" value="1"/>
</dbReference>
<dbReference type="Proteomes" id="UP000515561">
    <property type="component" value="Chromosome"/>
</dbReference>
<gene>
    <name evidence="7" type="ORF">acsn021_41820</name>
</gene>
<proteinExistence type="inferred from homology"/>
<dbReference type="RefSeq" id="WP_184091915.1">
    <property type="nucleotide sequence ID" value="NZ_AP023367.1"/>
</dbReference>
<keyword evidence="5" id="KW-1133">Transmembrane helix</keyword>
<evidence type="ECO:0000256" key="1">
    <source>
        <dbReference type="ARBA" id="ARBA00004651"/>
    </source>
</evidence>
<dbReference type="PANTHER" id="PTHR32309:SF13">
    <property type="entry name" value="FERRIC ENTEROBACTIN TRANSPORT PROTEIN FEPE"/>
    <property type="match status" value="1"/>
</dbReference>
<keyword evidence="8" id="KW-1185">Reference proteome</keyword>
<keyword evidence="6" id="KW-0472">Membrane</keyword>
<evidence type="ECO:0000256" key="6">
    <source>
        <dbReference type="ARBA" id="ARBA00023136"/>
    </source>
</evidence>
<dbReference type="KEGG" id="acel:acsn021_41820"/>
<dbReference type="PANTHER" id="PTHR32309">
    <property type="entry name" value="TYROSINE-PROTEIN KINASE"/>
    <property type="match status" value="1"/>
</dbReference>
<accession>A0A6S6QZJ9</accession>
<keyword evidence="4" id="KW-0812">Transmembrane</keyword>
<keyword evidence="3" id="KW-1003">Cell membrane</keyword>
<reference evidence="7 8" key="1">
    <citation type="journal article" date="2016" name="Int. J. Syst. Evol. Microbiol.">
        <title>Descriptions of Anaerotaenia torta gen. nov., sp. nov. and Anaerocolumna cellulosilytica gen. nov., sp. nov. isolated from a methanogenic reactor of cattle waste.</title>
        <authorList>
            <person name="Uek A."/>
            <person name="Ohtaki Y."/>
            <person name="Kaku N."/>
            <person name="Ueki K."/>
        </authorList>
    </citation>
    <scope>NUCLEOTIDE SEQUENCE [LARGE SCALE GENOMIC DNA]</scope>
    <source>
        <strain evidence="7 8">SN021</strain>
    </source>
</reference>
<evidence type="ECO:0000256" key="4">
    <source>
        <dbReference type="ARBA" id="ARBA00022692"/>
    </source>
</evidence>
<dbReference type="InterPro" id="IPR050445">
    <property type="entry name" value="Bact_polysacc_biosynth/exp"/>
</dbReference>
<comment type="similarity">
    <text evidence="2">Belongs to the CpsC/CapA family.</text>
</comment>
<evidence type="ECO:0000313" key="8">
    <source>
        <dbReference type="Proteomes" id="UP000515561"/>
    </source>
</evidence>
<dbReference type="InterPro" id="IPR003856">
    <property type="entry name" value="LPS_length_determ_N"/>
</dbReference>
<name>A0A6S6QZJ9_9FIRM</name>
<evidence type="ECO:0000256" key="2">
    <source>
        <dbReference type="ARBA" id="ARBA00006683"/>
    </source>
</evidence>
<evidence type="ECO:0000313" key="7">
    <source>
        <dbReference type="EMBL" id="BCJ96613.1"/>
    </source>
</evidence>
<comment type="subcellular location">
    <subcellularLocation>
        <location evidence="1">Cell membrane</location>
        <topology evidence="1">Multi-pass membrane protein</topology>
    </subcellularLocation>
</comment>
<evidence type="ECO:0000256" key="3">
    <source>
        <dbReference type="ARBA" id="ARBA00022475"/>
    </source>
</evidence>
<protein>
    <submittedName>
        <fullName evidence="7">Uncharacterized protein</fullName>
    </submittedName>
</protein>
<dbReference type="AlphaFoldDB" id="A0A6S6QZJ9"/>
<dbReference type="EMBL" id="AP023367">
    <property type="protein sequence ID" value="BCJ96613.1"/>
    <property type="molecule type" value="Genomic_DNA"/>
</dbReference>
<dbReference type="GO" id="GO:0004713">
    <property type="term" value="F:protein tyrosine kinase activity"/>
    <property type="evidence" value="ECO:0007669"/>
    <property type="project" value="TreeGrafter"/>
</dbReference>
<dbReference type="GO" id="GO:0005886">
    <property type="term" value="C:plasma membrane"/>
    <property type="evidence" value="ECO:0007669"/>
    <property type="project" value="UniProtKB-SubCell"/>
</dbReference>
<evidence type="ECO:0000256" key="5">
    <source>
        <dbReference type="ARBA" id="ARBA00022989"/>
    </source>
</evidence>
<sequence>MESYRMADSRLEARRDDIVELDMKEILFILYKKLFIILLAGALTAAAITFIGLFGVERIYTSTTKLYVINRQNDNKTTYSDLQTSAVLTQDFMILLKSRPILEKVIYQSGEKLSINEFGAMIAVSNPEGTRVLEVSVTDYDPQRAKNLADAIAVVASKELVNTMVMEKINIVEYGNLPINPEGLNLVRSIISGAVIGIAITSAVILILYYTNDKIRGAEDVERWLGTTTLAFIPLEGEETRQERSYKIAKKKMNLAENNS</sequence>